<protein>
    <submittedName>
        <fullName evidence="1">Thiol-disulfide isomerase/thioredoxin</fullName>
    </submittedName>
</protein>
<dbReference type="Proteomes" id="UP001246858">
    <property type="component" value="Unassembled WGS sequence"/>
</dbReference>
<reference evidence="1" key="1">
    <citation type="submission" date="2023-07" db="EMBL/GenBank/DDBJ databases">
        <title>Sorghum-associated microbial communities from plants grown in Nebraska, USA.</title>
        <authorList>
            <person name="Schachtman D."/>
        </authorList>
    </citation>
    <scope>NUCLEOTIDE SEQUENCE</scope>
    <source>
        <strain evidence="1">2697</strain>
    </source>
</reference>
<organism evidence="1 2">
    <name type="scientific">Pedobacter africanus</name>
    <dbReference type="NCBI Taxonomy" id="151894"/>
    <lineage>
        <taxon>Bacteria</taxon>
        <taxon>Pseudomonadati</taxon>
        <taxon>Bacteroidota</taxon>
        <taxon>Sphingobacteriia</taxon>
        <taxon>Sphingobacteriales</taxon>
        <taxon>Sphingobacteriaceae</taxon>
        <taxon>Pedobacter</taxon>
    </lineage>
</organism>
<name>A0ACC6KXM3_9SPHI</name>
<proteinExistence type="predicted"/>
<evidence type="ECO:0000313" key="1">
    <source>
        <dbReference type="EMBL" id="MDR6783986.1"/>
    </source>
</evidence>
<evidence type="ECO:0000313" key="2">
    <source>
        <dbReference type="Proteomes" id="UP001246858"/>
    </source>
</evidence>
<comment type="caution">
    <text evidence="1">The sequence shown here is derived from an EMBL/GenBank/DDBJ whole genome shotgun (WGS) entry which is preliminary data.</text>
</comment>
<dbReference type="EMBL" id="JAVDTF010000002">
    <property type="protein sequence ID" value="MDR6783986.1"/>
    <property type="molecule type" value="Genomic_DNA"/>
</dbReference>
<accession>A0ACC6KXM3</accession>
<keyword evidence="1" id="KW-0413">Isomerase</keyword>
<gene>
    <name evidence="1" type="ORF">J2X78_002551</name>
</gene>
<keyword evidence="2" id="KW-1185">Reference proteome</keyword>
<sequence length="461" mass="51399">MNLKKVCSSAMLLLATLPALAQLPVEITGQLNKERKSPVKLFKVVEGRPVEIAASTPAEKGGFGFLFYPEYEGFYLVGTGTALSPNDSYKFYFKAGDKLSFSITDSSYVLNGKLNSKENVVMTQWHDLARPLEEKSINFHRNVSTFVDFFPQLETIAAKSKTFLNGKATGNAKFDKLMKANINWDMSQYAVNFLNTPRSAHPSVEEFSPYYATLKAQDFAKNTAGLYGQPWGARILEGLTMVNMRQQDMKIMGGMEGLKNSLSFVPNDTLKGDVVLKTAANLRSYNDYTELMNAYGKYLLTKDQQQKSRDILAPLASLKPGGPAFAFSYPDKDGKTVTMADLKGKVILVDVWATWCGPCKAEIPHLKKLEEEMKGTDVQVVSISVDEAKDKEKWLKMIKDENLGGLQLFATGWGDIAKYYQIKGIPRFMVFDRNGKIVTTDSPRPSNPELKKLLEKTLATK</sequence>